<dbReference type="EMBL" id="CP002458">
    <property type="protein sequence ID" value="ADV34040.1"/>
    <property type="molecule type" value="Genomic_DNA"/>
</dbReference>
<protein>
    <recommendedName>
        <fullName evidence="12">Ascorbate-specific PTS system EIIC component</fullName>
    </recommendedName>
    <alternativeName>
        <fullName evidence="13">Ascorbate-specific permease IIC component UlaA</fullName>
    </alternativeName>
</protein>
<evidence type="ECO:0000256" key="3">
    <source>
        <dbReference type="ARBA" id="ARBA00022448"/>
    </source>
</evidence>
<feature type="transmembrane region" description="Helical" evidence="15">
    <location>
        <begin position="292"/>
        <end position="313"/>
    </location>
</feature>
<evidence type="ECO:0000256" key="14">
    <source>
        <dbReference type="SAM" id="MobiDB-lite"/>
    </source>
</evidence>
<evidence type="ECO:0000256" key="15">
    <source>
        <dbReference type="SAM" id="Phobius"/>
    </source>
</evidence>
<keyword evidence="6" id="KW-0598">Phosphotransferase system</keyword>
<sequence length="712" mass="77369">MSENKTKRSFNWKALVGALVVIAIFAGFYVLALGLKKWDFKAGTLFFAKDLLLNNFLGINAVLIGLIVFIGYLILGRGFSDSLIGMLKAMIGVLMMQIGSGMIVGLAKPVFLAFSKFGKGLTPLDTYLGQVSVENFLNSVGQGFASWLAYALLIGLTINIILIALRRWTNVHSLMITGHVMFQQAAVVVPVVLVLMFSGQQFRTAEGAINVGGQVGTIFFSGWLLGTYWGVASSSTIKGSDAVTQKAGFCVGHQQMFGIAIAYQIGKFFGKKEDSAETKKLSNKVKLLEDNIFTQSVLILLIFLILILIIQFAPAGASVRFGLSNGLVNKAIYGSWTPGGGAVYWPINLVLGSLQLIAAILTLQAGIRMFVSELQQAFQGISEKLVPGSVVAVDVAATYGFSQNSVTYGFLFGSIGQFLAMGLVIGLAQIPNSRFEIVMVVPLFITLFFNSGSIGVFANASGGYKATIAVPMIFGFVEIIVVALALSMIKNFGVMHQVDLDFQYFEKTLTKADAFKSFTDSLNANSANLFIQGDATKAVSAAQLNDAITNINSQDSFKILKSLSEVTTNWTLGHGKNAKAISLPDMQYLSRYVSDQIAKAKDMKEILKLSSFQRTPFLTGFNGMFDWTCIFGSIMILGGWHPYAAYIVFPLYVVGMIFAAQFFDSHRQHKPTVFQRMLKVKVETLEDQKKAEEVANAPVEEVPQPEVAEQAA</sequence>
<evidence type="ECO:0000256" key="6">
    <source>
        <dbReference type="ARBA" id="ARBA00022683"/>
    </source>
</evidence>
<proteinExistence type="inferred from homology"/>
<comment type="function">
    <text evidence="10">The phosphoenolpyruvate-dependent sugar phosphotransferase system (sugar PTS), a major carbohydrate active transport system, catalyzes the phosphorylation of incoming sugar substrates concomitantly with their translocation across the cell membrane. The enzyme II UlaABC PTS system is involved in ascorbate transport.</text>
</comment>
<dbReference type="KEGG" id="mfm:MfeM64YM_0029"/>
<evidence type="ECO:0000313" key="17">
    <source>
        <dbReference type="Proteomes" id="UP000007473"/>
    </source>
</evidence>
<feature type="region of interest" description="Disordered" evidence="14">
    <location>
        <begin position="689"/>
        <end position="712"/>
    </location>
</feature>
<keyword evidence="7 15" id="KW-0812">Transmembrane</keyword>
<accession>A0AB32XA80</accession>
<evidence type="ECO:0000256" key="11">
    <source>
        <dbReference type="ARBA" id="ARBA00038218"/>
    </source>
</evidence>
<evidence type="ECO:0000256" key="10">
    <source>
        <dbReference type="ARBA" id="ARBA00037387"/>
    </source>
</evidence>
<evidence type="ECO:0000256" key="7">
    <source>
        <dbReference type="ARBA" id="ARBA00022692"/>
    </source>
</evidence>
<feature type="transmembrane region" description="Helical" evidence="15">
    <location>
        <begin position="437"/>
        <end position="460"/>
    </location>
</feature>
<feature type="transmembrane region" description="Helical" evidence="15">
    <location>
        <begin position="343"/>
        <end position="363"/>
    </location>
</feature>
<evidence type="ECO:0000256" key="1">
    <source>
        <dbReference type="ARBA" id="ARBA00004651"/>
    </source>
</evidence>
<feature type="transmembrane region" description="Helical" evidence="15">
    <location>
        <begin position="87"/>
        <end position="107"/>
    </location>
</feature>
<feature type="transmembrane region" description="Helical" evidence="15">
    <location>
        <begin position="177"/>
        <end position="199"/>
    </location>
</feature>
<evidence type="ECO:0000256" key="12">
    <source>
        <dbReference type="ARBA" id="ARBA00039702"/>
    </source>
</evidence>
<comment type="subunit">
    <text evidence="2">Homodimer.</text>
</comment>
<feature type="transmembrane region" description="Helical" evidence="15">
    <location>
        <begin position="52"/>
        <end position="75"/>
    </location>
</feature>
<dbReference type="Proteomes" id="UP000007473">
    <property type="component" value="Chromosome"/>
</dbReference>
<feature type="compositionally biased region" description="Low complexity" evidence="14">
    <location>
        <begin position="694"/>
        <end position="712"/>
    </location>
</feature>
<keyword evidence="8 15" id="KW-1133">Transmembrane helix</keyword>
<dbReference type="Pfam" id="PF03611">
    <property type="entry name" value="EIIC-GAT"/>
    <property type="match status" value="1"/>
</dbReference>
<gene>
    <name evidence="16" type="primary">sgaT</name>
    <name evidence="16" type="ordered locus">MfeM64YM_0029</name>
</gene>
<keyword evidence="5" id="KW-0762">Sugar transport</keyword>
<name>A0AB32XA80_MYCFM</name>
<evidence type="ECO:0000256" key="4">
    <source>
        <dbReference type="ARBA" id="ARBA00022475"/>
    </source>
</evidence>
<dbReference type="PANTHER" id="PTHR33843">
    <property type="entry name" value="ASCORBATE-SPECIFIC PTS SYSTEM EIIC COMPONENT"/>
    <property type="match status" value="1"/>
</dbReference>
<feature type="transmembrane region" description="Helical" evidence="15">
    <location>
        <begin position="211"/>
        <end position="231"/>
    </location>
</feature>
<dbReference type="RefSeq" id="WP_013526599.1">
    <property type="nucleotide sequence ID" value="NC_014921.1"/>
</dbReference>
<feature type="transmembrane region" description="Helical" evidence="15">
    <location>
        <begin position="144"/>
        <end position="165"/>
    </location>
</feature>
<dbReference type="AlphaFoldDB" id="A0AB32XA80"/>
<evidence type="ECO:0000256" key="5">
    <source>
        <dbReference type="ARBA" id="ARBA00022597"/>
    </source>
</evidence>
<feature type="transmembrane region" description="Helical" evidence="15">
    <location>
        <begin position="643"/>
        <end position="663"/>
    </location>
</feature>
<dbReference type="GO" id="GO:0005886">
    <property type="term" value="C:plasma membrane"/>
    <property type="evidence" value="ECO:0007669"/>
    <property type="project" value="UniProtKB-SubCell"/>
</dbReference>
<evidence type="ECO:0000256" key="8">
    <source>
        <dbReference type="ARBA" id="ARBA00022989"/>
    </source>
</evidence>
<keyword evidence="9 15" id="KW-0472">Membrane</keyword>
<evidence type="ECO:0000256" key="2">
    <source>
        <dbReference type="ARBA" id="ARBA00011738"/>
    </source>
</evidence>
<dbReference type="NCBIfam" id="NF006924">
    <property type="entry name" value="PRK09410.2-2"/>
    <property type="match status" value="1"/>
</dbReference>
<reference evidence="16 17" key="1">
    <citation type="journal article" date="2011" name="J. Bacteriol.">
        <title>Genome sequence of the repetitive-sequence-rich Mycoplasma fermentans strain M64.</title>
        <authorList>
            <person name="Shu H.W."/>
            <person name="Liu T.T."/>
            <person name="Chang H.Y."/>
            <person name="Liu Y.M."/>
            <person name="Wu K.M."/>
            <person name="Shu H.Y."/>
            <person name="Tsai S.F."/>
            <person name="Hsiao K.J."/>
            <person name="Hu W.S."/>
            <person name="Ng W.V."/>
        </authorList>
    </citation>
    <scope>NUCLEOTIDE SEQUENCE [LARGE SCALE GENOMIC DNA]</scope>
    <source>
        <strain evidence="16 17">M64</strain>
    </source>
</reference>
<feature type="transmembrane region" description="Helical" evidence="15">
    <location>
        <begin position="617"/>
        <end position="637"/>
    </location>
</feature>
<keyword evidence="4" id="KW-1003">Cell membrane</keyword>
<dbReference type="NCBIfam" id="NF006925">
    <property type="entry name" value="PRK09410.2-3"/>
    <property type="match status" value="1"/>
</dbReference>
<dbReference type="InterPro" id="IPR051562">
    <property type="entry name" value="Ascorbate-PTS_EIIC"/>
</dbReference>
<keyword evidence="3" id="KW-0813">Transport</keyword>
<evidence type="ECO:0000313" key="16">
    <source>
        <dbReference type="EMBL" id="ADV34040.1"/>
    </source>
</evidence>
<dbReference type="GO" id="GO:0009401">
    <property type="term" value="P:phosphoenolpyruvate-dependent sugar phosphotransferase system"/>
    <property type="evidence" value="ECO:0007669"/>
    <property type="project" value="UniProtKB-KW"/>
</dbReference>
<dbReference type="PANTHER" id="PTHR33843:SF4">
    <property type="entry name" value="ASCORBATE-SPECIFIC PTS SYSTEM EIIC COMPONENT"/>
    <property type="match status" value="1"/>
</dbReference>
<feature type="transmembrane region" description="Helical" evidence="15">
    <location>
        <begin position="408"/>
        <end position="430"/>
    </location>
</feature>
<evidence type="ECO:0000256" key="9">
    <source>
        <dbReference type="ARBA" id="ARBA00023136"/>
    </source>
</evidence>
<comment type="subcellular location">
    <subcellularLocation>
        <location evidence="1">Cell membrane</location>
        <topology evidence="1">Multi-pass membrane protein</topology>
    </subcellularLocation>
</comment>
<comment type="similarity">
    <text evidence="11">Belongs to the UlaA family.</text>
</comment>
<dbReference type="InterPro" id="IPR004703">
    <property type="entry name" value="PTS_sugar-sp_permease"/>
</dbReference>
<organism evidence="16 17">
    <name type="scientific">Mycoplasmopsis fermentans (strain M64)</name>
    <name type="common">Mycoplasma fermentans</name>
    <dbReference type="NCBI Taxonomy" id="943945"/>
    <lineage>
        <taxon>Bacteria</taxon>
        <taxon>Bacillati</taxon>
        <taxon>Mycoplasmatota</taxon>
        <taxon>Mycoplasmoidales</taxon>
        <taxon>Metamycoplasmataceae</taxon>
        <taxon>Mycoplasmopsis</taxon>
    </lineage>
</organism>
<feature type="transmembrane region" description="Helical" evidence="15">
    <location>
        <begin position="466"/>
        <end position="486"/>
    </location>
</feature>
<feature type="transmembrane region" description="Helical" evidence="15">
    <location>
        <begin position="12"/>
        <end position="32"/>
    </location>
</feature>
<evidence type="ECO:0000256" key="13">
    <source>
        <dbReference type="ARBA" id="ARBA00042859"/>
    </source>
</evidence>